<dbReference type="Proteomes" id="UP001054945">
    <property type="component" value="Unassembled WGS sequence"/>
</dbReference>
<evidence type="ECO:0000256" key="3">
    <source>
        <dbReference type="ARBA" id="ARBA00022729"/>
    </source>
</evidence>
<evidence type="ECO:0000256" key="2">
    <source>
        <dbReference type="ARBA" id="ARBA00022656"/>
    </source>
</evidence>
<dbReference type="GO" id="GO:0030414">
    <property type="term" value="F:peptidase inhibitor activity"/>
    <property type="evidence" value="ECO:0007669"/>
    <property type="project" value="InterPro"/>
</dbReference>
<dbReference type="GO" id="GO:0090729">
    <property type="term" value="F:toxin activity"/>
    <property type="evidence" value="ECO:0007669"/>
    <property type="project" value="UniProtKB-KW"/>
</dbReference>
<dbReference type="InterPro" id="IPR008197">
    <property type="entry name" value="WAP_dom"/>
</dbReference>
<reference evidence="5 6" key="1">
    <citation type="submission" date="2021-06" db="EMBL/GenBank/DDBJ databases">
        <title>Caerostris extrusa draft genome.</title>
        <authorList>
            <person name="Kono N."/>
            <person name="Arakawa K."/>
        </authorList>
    </citation>
    <scope>NUCLEOTIDE SEQUENCE [LARGE SCALE GENOMIC DNA]</scope>
</reference>
<keyword evidence="3" id="KW-0732">Signal</keyword>
<proteinExistence type="predicted"/>
<dbReference type="SUPFAM" id="SSF57256">
    <property type="entry name" value="Elafin-like"/>
    <property type="match status" value="1"/>
</dbReference>
<keyword evidence="2" id="KW-0800">Toxin</keyword>
<dbReference type="AlphaFoldDB" id="A0AAV4RNL4"/>
<feature type="domain" description="WAP" evidence="4">
    <location>
        <begin position="87"/>
        <end position="127"/>
    </location>
</feature>
<gene>
    <name evidence="5" type="primary">AVEN_263641_1</name>
    <name evidence="5" type="ORF">CEXT_494491</name>
</gene>
<evidence type="ECO:0000313" key="5">
    <source>
        <dbReference type="EMBL" id="GIY21573.1"/>
    </source>
</evidence>
<evidence type="ECO:0000259" key="4">
    <source>
        <dbReference type="Pfam" id="PF00095"/>
    </source>
</evidence>
<evidence type="ECO:0000256" key="1">
    <source>
        <dbReference type="ARBA" id="ARBA00002878"/>
    </source>
</evidence>
<dbReference type="GO" id="GO:0005576">
    <property type="term" value="C:extracellular region"/>
    <property type="evidence" value="ECO:0007669"/>
    <property type="project" value="InterPro"/>
</dbReference>
<organism evidence="5 6">
    <name type="scientific">Caerostris extrusa</name>
    <name type="common">Bark spider</name>
    <name type="synonym">Caerostris bankana</name>
    <dbReference type="NCBI Taxonomy" id="172846"/>
    <lineage>
        <taxon>Eukaryota</taxon>
        <taxon>Metazoa</taxon>
        <taxon>Ecdysozoa</taxon>
        <taxon>Arthropoda</taxon>
        <taxon>Chelicerata</taxon>
        <taxon>Arachnida</taxon>
        <taxon>Araneae</taxon>
        <taxon>Araneomorphae</taxon>
        <taxon>Entelegynae</taxon>
        <taxon>Araneoidea</taxon>
        <taxon>Araneidae</taxon>
        <taxon>Caerostris</taxon>
    </lineage>
</organism>
<dbReference type="EMBL" id="BPLR01008033">
    <property type="protein sequence ID" value="GIY21573.1"/>
    <property type="molecule type" value="Genomic_DNA"/>
</dbReference>
<dbReference type="InterPro" id="IPR036645">
    <property type="entry name" value="Elafin-like_sf"/>
</dbReference>
<keyword evidence="6" id="KW-1185">Reference proteome</keyword>
<evidence type="ECO:0000313" key="6">
    <source>
        <dbReference type="Proteomes" id="UP001054945"/>
    </source>
</evidence>
<dbReference type="Pfam" id="PF00095">
    <property type="entry name" value="WAP"/>
    <property type="match status" value="1"/>
</dbReference>
<dbReference type="Gene3D" id="4.10.75.10">
    <property type="entry name" value="Elafin-like"/>
    <property type="match status" value="1"/>
</dbReference>
<protein>
    <submittedName>
        <fullName evidence="5">WAP domain-containing protein</fullName>
    </submittedName>
</protein>
<accession>A0AAV4RNL4</accession>
<comment type="function">
    <text evidence="1">Has antibacterial activity.</text>
</comment>
<comment type="caution">
    <text evidence="5">The sequence shown here is derived from an EMBL/GenBank/DDBJ whole genome shotgun (WGS) entry which is preliminary data.</text>
</comment>
<sequence length="131" mass="14544">MQVESLMWNLKPGGLGNFKPGYNTGNIGWRDSYGDWENGRSNPWNSNSGLFACVYGCNDRLQNFGWFQRPIQPGNNKGDQVTVAVGRPGACPPPQFVQGPLQYCRIDENCPNSQKCCYFQGKAVCLNAIFA</sequence>
<name>A0AAV4RNL4_CAEEX</name>